<evidence type="ECO:0000313" key="2">
    <source>
        <dbReference type="EMBL" id="VDP40639.1"/>
    </source>
</evidence>
<keyword evidence="3" id="KW-1185">Reference proteome</keyword>
<dbReference type="PANTHER" id="PTHR13608:SF3">
    <property type="entry name" value="ARMADILLO-LIKE HELICAL DOMAIN-CONTAINING PROTEIN 3"/>
    <property type="match status" value="1"/>
</dbReference>
<dbReference type="AlphaFoldDB" id="A0A183NZU2"/>
<sequence length="352" mass="38846">MTFASVTSSLNKNPFIPILLDDRIYDLIMNTLINPQLRYYHGVTACRFLGLLLQYTEPDSILSTVALALSEFNLKFGQQRDNSGGILSSFSSFFTTLVSGDVASIISLRPCDSLLLCLYELARSSHHFAILLSYSNGHYTNNSRDLESIIVPDPILDYRILKAISTESMVGYLDPNLVSPGKAVPVSAITTSTTINTRNNNNGSSINSRSSSPQSLSSLNHSTKSVNSNRLNTISSFSNGQFNSNNNNNLNLDMDSLYAPSMEPRNLLADLLEYCSVVMQDVKTPESLNSCHLCLIILCCITQRSRKSDPKSYNAFTSRPIAMVILVLLAKLKVVLTEMLSSMVEVNSCCRY</sequence>
<dbReference type="InterPro" id="IPR039868">
    <property type="entry name" value="ARMD3-like"/>
</dbReference>
<dbReference type="STRING" id="31246.A0A183NZU2"/>
<feature type="region of interest" description="Disordered" evidence="1">
    <location>
        <begin position="194"/>
        <end position="226"/>
    </location>
</feature>
<accession>A0A183NZU2</accession>
<dbReference type="PANTHER" id="PTHR13608">
    <property type="entry name" value="ARMADILLO-LIKE HELICAL DOMAIN-CONTAINING PROTEIN 3"/>
    <property type="match status" value="1"/>
</dbReference>
<reference evidence="2 3" key="1">
    <citation type="submission" date="2018-11" db="EMBL/GenBank/DDBJ databases">
        <authorList>
            <consortium name="Pathogen Informatics"/>
        </authorList>
    </citation>
    <scope>NUCLEOTIDE SEQUENCE [LARGE SCALE GENOMIC DNA]</scope>
    <source>
        <strain>Denwood</strain>
        <strain evidence="3">Zambia</strain>
    </source>
</reference>
<dbReference type="GO" id="GO:0005829">
    <property type="term" value="C:cytosol"/>
    <property type="evidence" value="ECO:0007669"/>
    <property type="project" value="TreeGrafter"/>
</dbReference>
<dbReference type="EMBL" id="UZAL01028360">
    <property type="protein sequence ID" value="VDP40639.1"/>
    <property type="molecule type" value="Genomic_DNA"/>
</dbReference>
<name>A0A183NZU2_9TREM</name>
<gene>
    <name evidence="2" type="ORF">SMTD_LOCUS7629</name>
</gene>
<proteinExistence type="predicted"/>
<evidence type="ECO:0000313" key="3">
    <source>
        <dbReference type="Proteomes" id="UP000269396"/>
    </source>
</evidence>
<protein>
    <submittedName>
        <fullName evidence="2">Uncharacterized protein</fullName>
    </submittedName>
</protein>
<organism evidence="2 3">
    <name type="scientific">Schistosoma mattheei</name>
    <dbReference type="NCBI Taxonomy" id="31246"/>
    <lineage>
        <taxon>Eukaryota</taxon>
        <taxon>Metazoa</taxon>
        <taxon>Spiralia</taxon>
        <taxon>Lophotrochozoa</taxon>
        <taxon>Platyhelminthes</taxon>
        <taxon>Trematoda</taxon>
        <taxon>Digenea</taxon>
        <taxon>Strigeidida</taxon>
        <taxon>Schistosomatoidea</taxon>
        <taxon>Schistosomatidae</taxon>
        <taxon>Schistosoma</taxon>
    </lineage>
</organism>
<feature type="compositionally biased region" description="Low complexity" evidence="1">
    <location>
        <begin position="194"/>
        <end position="223"/>
    </location>
</feature>
<evidence type="ECO:0000256" key="1">
    <source>
        <dbReference type="SAM" id="MobiDB-lite"/>
    </source>
</evidence>
<dbReference type="Proteomes" id="UP000269396">
    <property type="component" value="Unassembled WGS sequence"/>
</dbReference>